<organism evidence="9 10">
    <name type="scientific">Candidatus Gottesmanbacteria bacterium RBG_16_43_7</name>
    <dbReference type="NCBI Taxonomy" id="1798373"/>
    <lineage>
        <taxon>Bacteria</taxon>
        <taxon>Candidatus Gottesmaniibacteriota</taxon>
    </lineage>
</organism>
<sequence>MKTYTLTVEPRTVFGRKTKNLRRDGIIPATIYGKKIKSESVQVSRDAFMKIYQSAGETGLVELSLSGSHRPVLIHATQTHPVTDAVLHAEFHQVDLKEKVKADIPIISIGTPAAVSQKTGLLIQTLNDLEVAALPADLPENIEVDVSALSQVDDQIRVADLKLSDNVEVLTAADQSVFRIVAPVKQEEPPPAVEPEAVTAEDEAAVDKEQKPEGAEVEKTDTDKSDKAAI</sequence>
<dbReference type="NCBIfam" id="TIGR00731">
    <property type="entry name" value="bL25_bact_ctc"/>
    <property type="match status" value="1"/>
</dbReference>
<dbReference type="InterPro" id="IPR029751">
    <property type="entry name" value="Ribosomal_L25_dom"/>
</dbReference>
<dbReference type="InterPro" id="IPR020056">
    <property type="entry name" value="Rbsml_bL25/Gln-tRNA_synth_N"/>
</dbReference>
<dbReference type="Pfam" id="PF14693">
    <property type="entry name" value="Ribosomal_TL5_C"/>
    <property type="match status" value="1"/>
</dbReference>
<dbReference type="EMBL" id="MFJC01000060">
    <property type="protein sequence ID" value="OGG08612.1"/>
    <property type="molecule type" value="Genomic_DNA"/>
</dbReference>
<dbReference type="HAMAP" id="MF_01334">
    <property type="entry name" value="Ribosomal_bL25_CTC"/>
    <property type="match status" value="1"/>
</dbReference>
<keyword evidence="2 5" id="KW-0694">RNA-binding</keyword>
<dbReference type="GO" id="GO:0008097">
    <property type="term" value="F:5S rRNA binding"/>
    <property type="evidence" value="ECO:0007669"/>
    <property type="project" value="InterPro"/>
</dbReference>
<dbReference type="AlphaFoldDB" id="A0A1F5Z923"/>
<feature type="region of interest" description="Disordered" evidence="6">
    <location>
        <begin position="185"/>
        <end position="230"/>
    </location>
</feature>
<feature type="domain" description="Large ribosomal subunit protein bL25 L25" evidence="7">
    <location>
        <begin position="6"/>
        <end position="91"/>
    </location>
</feature>
<dbReference type="Proteomes" id="UP000176854">
    <property type="component" value="Unassembled WGS sequence"/>
</dbReference>
<reference evidence="9 10" key="1">
    <citation type="journal article" date="2016" name="Nat. Commun.">
        <title>Thousands of microbial genomes shed light on interconnected biogeochemical processes in an aquifer system.</title>
        <authorList>
            <person name="Anantharaman K."/>
            <person name="Brown C.T."/>
            <person name="Hug L.A."/>
            <person name="Sharon I."/>
            <person name="Castelle C.J."/>
            <person name="Probst A.J."/>
            <person name="Thomas B.C."/>
            <person name="Singh A."/>
            <person name="Wilkins M.J."/>
            <person name="Karaoz U."/>
            <person name="Brodie E.L."/>
            <person name="Williams K.H."/>
            <person name="Hubbard S.S."/>
            <person name="Banfield J.F."/>
        </authorList>
    </citation>
    <scope>NUCLEOTIDE SEQUENCE [LARGE SCALE GENOMIC DNA]</scope>
</reference>
<dbReference type="InterPro" id="IPR011035">
    <property type="entry name" value="Ribosomal_bL25/Gln-tRNA_synth"/>
</dbReference>
<keyword evidence="3 5" id="KW-0689">Ribosomal protein</keyword>
<dbReference type="InterPro" id="IPR020930">
    <property type="entry name" value="Ribosomal_uL5_bac-type"/>
</dbReference>
<evidence type="ECO:0000256" key="1">
    <source>
        <dbReference type="ARBA" id="ARBA00022730"/>
    </source>
</evidence>
<dbReference type="SUPFAM" id="SSF50715">
    <property type="entry name" value="Ribosomal protein L25-like"/>
    <property type="match status" value="1"/>
</dbReference>
<evidence type="ECO:0000313" key="9">
    <source>
        <dbReference type="EMBL" id="OGG08612.1"/>
    </source>
</evidence>
<dbReference type="GO" id="GO:0003735">
    <property type="term" value="F:structural constituent of ribosome"/>
    <property type="evidence" value="ECO:0007669"/>
    <property type="project" value="InterPro"/>
</dbReference>
<evidence type="ECO:0000256" key="3">
    <source>
        <dbReference type="ARBA" id="ARBA00022980"/>
    </source>
</evidence>
<dbReference type="InterPro" id="IPR020057">
    <property type="entry name" value="Ribosomal_bL25_b-dom"/>
</dbReference>
<dbReference type="PANTHER" id="PTHR33284:SF1">
    <property type="entry name" value="RIBOSOMAL PROTEIN L25_GLN-TRNA SYNTHETASE, ANTI-CODON-BINDING DOMAIN-CONTAINING PROTEIN"/>
    <property type="match status" value="1"/>
</dbReference>
<keyword evidence="4 5" id="KW-0687">Ribonucleoprotein</keyword>
<evidence type="ECO:0000256" key="4">
    <source>
        <dbReference type="ARBA" id="ARBA00023274"/>
    </source>
</evidence>
<accession>A0A1F5Z923</accession>
<proteinExistence type="inferred from homology"/>
<dbReference type="InterPro" id="IPR037121">
    <property type="entry name" value="Ribosomal_bL25_C"/>
</dbReference>
<dbReference type="STRING" id="1798373.A2154_00735"/>
<comment type="caution">
    <text evidence="9">The sequence shown here is derived from an EMBL/GenBank/DDBJ whole genome shotgun (WGS) entry which is preliminary data.</text>
</comment>
<name>A0A1F5Z923_9BACT</name>
<dbReference type="GO" id="GO:0006412">
    <property type="term" value="P:translation"/>
    <property type="evidence" value="ECO:0007669"/>
    <property type="project" value="UniProtKB-UniRule"/>
</dbReference>
<evidence type="ECO:0000256" key="5">
    <source>
        <dbReference type="HAMAP-Rule" id="MF_01334"/>
    </source>
</evidence>
<evidence type="ECO:0000259" key="8">
    <source>
        <dbReference type="Pfam" id="PF14693"/>
    </source>
</evidence>
<evidence type="ECO:0000256" key="2">
    <source>
        <dbReference type="ARBA" id="ARBA00022884"/>
    </source>
</evidence>
<comment type="similarity">
    <text evidence="5">Belongs to the bacterial ribosomal protein bL25 family. CTC subfamily.</text>
</comment>
<dbReference type="InterPro" id="IPR001021">
    <property type="entry name" value="Ribosomal_bL25_long"/>
</dbReference>
<evidence type="ECO:0000259" key="7">
    <source>
        <dbReference type="Pfam" id="PF01386"/>
    </source>
</evidence>
<evidence type="ECO:0000256" key="6">
    <source>
        <dbReference type="SAM" id="MobiDB-lite"/>
    </source>
</evidence>
<dbReference type="CDD" id="cd00495">
    <property type="entry name" value="Ribosomal_L25_TL5_CTC"/>
    <property type="match status" value="1"/>
</dbReference>
<evidence type="ECO:0000313" key="10">
    <source>
        <dbReference type="Proteomes" id="UP000176854"/>
    </source>
</evidence>
<gene>
    <name evidence="5" type="primary">rplY</name>
    <name evidence="5" type="synonym">ctc</name>
    <name evidence="9" type="ORF">A2154_00735</name>
</gene>
<dbReference type="GO" id="GO:0022625">
    <property type="term" value="C:cytosolic large ribosomal subunit"/>
    <property type="evidence" value="ECO:0007669"/>
    <property type="project" value="TreeGrafter"/>
</dbReference>
<comment type="function">
    <text evidence="5">This is one of the proteins that binds to the 5S RNA in the ribosome where it forms part of the central protuberance.</text>
</comment>
<feature type="compositionally biased region" description="Basic and acidic residues" evidence="6">
    <location>
        <begin position="205"/>
        <end position="230"/>
    </location>
</feature>
<protein>
    <recommendedName>
        <fullName evidence="5">Large ribosomal subunit protein bL25</fullName>
    </recommendedName>
    <alternativeName>
        <fullName evidence="5">General stress protein CTC</fullName>
    </alternativeName>
</protein>
<dbReference type="Pfam" id="PF01386">
    <property type="entry name" value="Ribosomal_L25p"/>
    <property type="match status" value="1"/>
</dbReference>
<dbReference type="Gene3D" id="2.170.120.20">
    <property type="entry name" value="Ribosomal protein L25, beta domain"/>
    <property type="match status" value="1"/>
</dbReference>
<dbReference type="PANTHER" id="PTHR33284">
    <property type="entry name" value="RIBOSOMAL PROTEIN L25/GLN-TRNA SYNTHETASE, ANTI-CODON-BINDING DOMAIN-CONTAINING PROTEIN"/>
    <property type="match status" value="1"/>
</dbReference>
<feature type="domain" description="Large ribosomal subunit protein bL25 beta" evidence="8">
    <location>
        <begin position="99"/>
        <end position="183"/>
    </location>
</feature>
<dbReference type="Gene3D" id="2.40.240.10">
    <property type="entry name" value="Ribosomal Protein L25, Chain P"/>
    <property type="match status" value="1"/>
</dbReference>
<comment type="subunit">
    <text evidence="5">Part of the 50S ribosomal subunit; part of the 5S rRNA/L5/L18/L25 subcomplex. Contacts the 5S rRNA. Binds to the 5S rRNA independently of L5 and L18.</text>
</comment>
<keyword evidence="1 5" id="KW-0699">rRNA-binding</keyword>